<feature type="domain" description="4'-phosphopantetheinyl transferase" evidence="6">
    <location>
        <begin position="98"/>
        <end position="199"/>
    </location>
</feature>
<evidence type="ECO:0000313" key="8">
    <source>
        <dbReference type="EMBL" id="SHE83552.1"/>
    </source>
</evidence>
<dbReference type="InterPro" id="IPR008278">
    <property type="entry name" value="4-PPantetheinyl_Trfase_dom"/>
</dbReference>
<dbReference type="GO" id="GO:0006633">
    <property type="term" value="P:fatty acid biosynthetic process"/>
    <property type="evidence" value="ECO:0007669"/>
    <property type="project" value="InterPro"/>
</dbReference>
<evidence type="ECO:0000259" key="7">
    <source>
        <dbReference type="Pfam" id="PF22624"/>
    </source>
</evidence>
<dbReference type="GO" id="GO:0005829">
    <property type="term" value="C:cytosol"/>
    <property type="evidence" value="ECO:0007669"/>
    <property type="project" value="TreeGrafter"/>
</dbReference>
<name>A0A1M4WRE7_9THEO</name>
<dbReference type="Proteomes" id="UP000184088">
    <property type="component" value="Unassembled WGS sequence"/>
</dbReference>
<dbReference type="Gene3D" id="3.90.470.20">
    <property type="entry name" value="4'-phosphopantetheinyl transferase domain"/>
    <property type="match status" value="2"/>
</dbReference>
<dbReference type="STRING" id="1121256.SAMN02746089_00878"/>
<keyword evidence="9" id="KW-1185">Reference proteome</keyword>
<keyword evidence="5" id="KW-0460">Magnesium</keyword>
<accession>A0A1M4WRE7</accession>
<dbReference type="GO" id="GO:0019878">
    <property type="term" value="P:lysine biosynthetic process via aminoadipic acid"/>
    <property type="evidence" value="ECO:0007669"/>
    <property type="project" value="TreeGrafter"/>
</dbReference>
<dbReference type="NCBIfam" id="TIGR00556">
    <property type="entry name" value="pantethn_trn"/>
    <property type="match status" value="1"/>
</dbReference>
<dbReference type="EMBL" id="FQVH01000006">
    <property type="protein sequence ID" value="SHE83552.1"/>
    <property type="molecule type" value="Genomic_DNA"/>
</dbReference>
<evidence type="ECO:0000256" key="3">
    <source>
        <dbReference type="ARBA" id="ARBA00022679"/>
    </source>
</evidence>
<dbReference type="GO" id="GO:0008897">
    <property type="term" value="F:holo-[acyl-carrier-protein] synthase activity"/>
    <property type="evidence" value="ECO:0007669"/>
    <property type="project" value="InterPro"/>
</dbReference>
<dbReference type="InterPro" id="IPR004568">
    <property type="entry name" value="Ppantetheine-prot_Trfase_dom"/>
</dbReference>
<dbReference type="Pfam" id="PF22624">
    <property type="entry name" value="AASDHPPT_N"/>
    <property type="match status" value="1"/>
</dbReference>
<comment type="similarity">
    <text evidence="2">Belongs to the P-Pant transferase superfamily. Gsp/Sfp/HetI/AcpT family.</text>
</comment>
<dbReference type="InterPro" id="IPR050559">
    <property type="entry name" value="P-Pant_transferase_sf"/>
</dbReference>
<comment type="cofactor">
    <cofactor evidence="1">
        <name>Mg(2+)</name>
        <dbReference type="ChEBI" id="CHEBI:18420"/>
    </cofactor>
</comment>
<evidence type="ECO:0000256" key="1">
    <source>
        <dbReference type="ARBA" id="ARBA00001946"/>
    </source>
</evidence>
<sequence length="223" mass="26415">MTIPDKIEQQQFDELLKYISVEKQKRVKQHKRPQNALQIITADILIRSIVHKKFKIKNSNIDFKTNEYGKPYLPGFSEFHFNISHSRKWVVCAVDNMPIGIDVEFIRPINFDIARKFFSHTEYNDLFSKSDSERLEYFYELWTLKESYIKAAGKGMAIPLNSFSIQIINGKITIESQTQFTDYYFRKYDIDVNYKLAVCAKNNLFPDNIIHKSFDQLFEEINK</sequence>
<keyword evidence="3 8" id="KW-0808">Transferase</keyword>
<proteinExistence type="inferred from homology"/>
<dbReference type="PANTHER" id="PTHR12215">
    <property type="entry name" value="PHOSPHOPANTETHEINE TRANSFERASE"/>
    <property type="match status" value="1"/>
</dbReference>
<gene>
    <name evidence="8" type="ORF">SAMN02746089_00878</name>
</gene>
<evidence type="ECO:0000259" key="6">
    <source>
        <dbReference type="Pfam" id="PF01648"/>
    </source>
</evidence>
<protein>
    <submittedName>
        <fullName evidence="8">4'-phosphopantetheinyl transferase</fullName>
    </submittedName>
</protein>
<dbReference type="SUPFAM" id="SSF56214">
    <property type="entry name" value="4'-phosphopantetheinyl transferase"/>
    <property type="match status" value="2"/>
</dbReference>
<keyword evidence="4" id="KW-0479">Metal-binding</keyword>
<dbReference type="Pfam" id="PF01648">
    <property type="entry name" value="ACPS"/>
    <property type="match status" value="1"/>
</dbReference>
<feature type="domain" description="4'-phosphopantetheinyl transferase N-terminal" evidence="7">
    <location>
        <begin position="9"/>
        <end position="94"/>
    </location>
</feature>
<reference evidence="8 9" key="1">
    <citation type="submission" date="2016-11" db="EMBL/GenBank/DDBJ databases">
        <authorList>
            <person name="Jaros S."/>
            <person name="Januszkiewicz K."/>
            <person name="Wedrychowicz H."/>
        </authorList>
    </citation>
    <scope>NUCLEOTIDE SEQUENCE [LARGE SCALE GENOMIC DNA]</scope>
    <source>
        <strain evidence="8 9">DSM 17918</strain>
    </source>
</reference>
<evidence type="ECO:0000256" key="2">
    <source>
        <dbReference type="ARBA" id="ARBA00010990"/>
    </source>
</evidence>
<evidence type="ECO:0000256" key="4">
    <source>
        <dbReference type="ARBA" id="ARBA00022723"/>
    </source>
</evidence>
<dbReference type="AlphaFoldDB" id="A0A1M4WRE7"/>
<dbReference type="InterPro" id="IPR055066">
    <property type="entry name" value="AASDHPPT_N"/>
</dbReference>
<dbReference type="PANTHER" id="PTHR12215:SF10">
    <property type="entry name" value="L-AMINOADIPATE-SEMIALDEHYDE DEHYDROGENASE-PHOSPHOPANTETHEINYL TRANSFERASE"/>
    <property type="match status" value="1"/>
</dbReference>
<evidence type="ECO:0000313" key="9">
    <source>
        <dbReference type="Proteomes" id="UP000184088"/>
    </source>
</evidence>
<evidence type="ECO:0000256" key="5">
    <source>
        <dbReference type="ARBA" id="ARBA00022842"/>
    </source>
</evidence>
<dbReference type="InterPro" id="IPR037143">
    <property type="entry name" value="4-PPantetheinyl_Trfase_dom_sf"/>
</dbReference>
<dbReference type="GO" id="GO:0000287">
    <property type="term" value="F:magnesium ion binding"/>
    <property type="evidence" value="ECO:0007669"/>
    <property type="project" value="InterPro"/>
</dbReference>
<organism evidence="8 9">
    <name type="scientific">Caldanaerobius fijiensis DSM 17918</name>
    <dbReference type="NCBI Taxonomy" id="1121256"/>
    <lineage>
        <taxon>Bacteria</taxon>
        <taxon>Bacillati</taxon>
        <taxon>Bacillota</taxon>
        <taxon>Clostridia</taxon>
        <taxon>Thermoanaerobacterales</taxon>
        <taxon>Thermoanaerobacteraceae</taxon>
        <taxon>Caldanaerobius</taxon>
    </lineage>
</organism>